<evidence type="ECO:0000313" key="2">
    <source>
        <dbReference type="EMBL" id="WAH65084.1"/>
    </source>
</evidence>
<dbReference type="GO" id="GO:0006313">
    <property type="term" value="P:DNA transposition"/>
    <property type="evidence" value="ECO:0007669"/>
    <property type="project" value="InterPro"/>
</dbReference>
<dbReference type="SUPFAM" id="SSF143422">
    <property type="entry name" value="Transposase IS200-like"/>
    <property type="match status" value="1"/>
</dbReference>
<name>A0AA47IC39_9XANT</name>
<sequence>MPRQPRLELPGVPMHVVQRGVNRCAIFLDDEDRHHYCLLLRMACERFPVRVHAFVLMDNHVHLLVSADKAGALSSAMRLSGQSSVQAFNVRHRRSGTLWQGRFKACLVQTERYVLTVLRYIELNPVRARMVALPAEYRWSSVHTHLGLAKSRLITPHEVYLHLGCDAAERLSVYAKWLHAGQAREDEHSIRLHLMQERALGDSRFQAMVERALGRPTTCRPRGRPAGVAQVG</sequence>
<dbReference type="Pfam" id="PF01797">
    <property type="entry name" value="Y1_Tnp"/>
    <property type="match status" value="1"/>
</dbReference>
<dbReference type="AlphaFoldDB" id="A0AA47IC39"/>
<dbReference type="RefSeq" id="WP_268214072.1">
    <property type="nucleotide sequence ID" value="NZ_CP107241.1"/>
</dbReference>
<dbReference type="EMBL" id="CP107241">
    <property type="protein sequence ID" value="WAH65084.1"/>
    <property type="molecule type" value="Genomic_DNA"/>
</dbReference>
<accession>A0AA47IC39</accession>
<organism evidence="2 3">
    <name type="scientific">Xanthomonas hortorum</name>
    <dbReference type="NCBI Taxonomy" id="56454"/>
    <lineage>
        <taxon>Bacteria</taxon>
        <taxon>Pseudomonadati</taxon>
        <taxon>Pseudomonadota</taxon>
        <taxon>Gammaproteobacteria</taxon>
        <taxon>Lysobacterales</taxon>
        <taxon>Lysobacteraceae</taxon>
        <taxon>Xanthomonas</taxon>
    </lineage>
</organism>
<dbReference type="InterPro" id="IPR002686">
    <property type="entry name" value="Transposase_17"/>
</dbReference>
<dbReference type="GO" id="GO:0004803">
    <property type="term" value="F:transposase activity"/>
    <property type="evidence" value="ECO:0007669"/>
    <property type="project" value="InterPro"/>
</dbReference>
<dbReference type="GO" id="GO:0003677">
    <property type="term" value="F:DNA binding"/>
    <property type="evidence" value="ECO:0007669"/>
    <property type="project" value="InterPro"/>
</dbReference>
<proteinExistence type="predicted"/>
<gene>
    <name evidence="2" type="ORF">OEG85_03610</name>
</gene>
<dbReference type="PANTHER" id="PTHR34322">
    <property type="entry name" value="TRANSPOSASE, Y1_TNP DOMAIN-CONTAINING"/>
    <property type="match status" value="1"/>
</dbReference>
<dbReference type="PANTHER" id="PTHR34322:SF2">
    <property type="entry name" value="TRANSPOSASE IS200-LIKE DOMAIN-CONTAINING PROTEIN"/>
    <property type="match status" value="1"/>
</dbReference>
<reference evidence="2" key="1">
    <citation type="submission" date="2022-10" db="EMBL/GenBank/DDBJ databases">
        <title>Complete genome sequence resource for Xanthomonas hortorum isolated from Greek Oregano.</title>
        <authorList>
            <person name="Gonzalez-Tobon J."/>
            <person name="Helmann T.C."/>
            <person name="Daughtrey M."/>
            <person name="Stodghill P.V."/>
            <person name="Filiatrault M.J."/>
        </authorList>
    </citation>
    <scope>NUCLEOTIDE SEQUENCE</scope>
    <source>
        <strain evidence="2">Oregano 108</strain>
    </source>
</reference>
<dbReference type="Gene3D" id="3.30.70.1290">
    <property type="entry name" value="Transposase IS200-like"/>
    <property type="match status" value="1"/>
</dbReference>
<dbReference type="InterPro" id="IPR036515">
    <property type="entry name" value="Transposase_17_sf"/>
</dbReference>
<feature type="domain" description="Transposase IS200-like" evidence="1">
    <location>
        <begin position="9"/>
        <end position="124"/>
    </location>
</feature>
<dbReference type="Proteomes" id="UP001164737">
    <property type="component" value="Chromosome"/>
</dbReference>
<protein>
    <submittedName>
        <fullName evidence="2">Transposase</fullName>
    </submittedName>
</protein>
<dbReference type="SMART" id="SM01321">
    <property type="entry name" value="Y1_Tnp"/>
    <property type="match status" value="1"/>
</dbReference>
<evidence type="ECO:0000259" key="1">
    <source>
        <dbReference type="SMART" id="SM01321"/>
    </source>
</evidence>
<evidence type="ECO:0000313" key="3">
    <source>
        <dbReference type="Proteomes" id="UP001164737"/>
    </source>
</evidence>